<geneLocation type="mitochondrion" evidence="19"/>
<dbReference type="GO" id="GO:0005743">
    <property type="term" value="C:mitochondrial inner membrane"/>
    <property type="evidence" value="ECO:0007669"/>
    <property type="project" value="UniProtKB-SubCell"/>
</dbReference>
<keyword evidence="11 17" id="KW-1133">Transmembrane helix</keyword>
<keyword evidence="13 17" id="KW-0830">Ubiquinone</keyword>
<feature type="transmembrane region" description="Helical" evidence="17">
    <location>
        <begin position="251"/>
        <end position="273"/>
    </location>
</feature>
<evidence type="ECO:0000256" key="4">
    <source>
        <dbReference type="ARBA" id="ARBA00021008"/>
    </source>
</evidence>
<sequence length="350" mass="38429">MFSSLPFSYMFLSVMGVGTLLSISSIHWLSIWAGLEVNLIGFLPMLTHQKSTSESESAVKYFVVQALGSSFLIFGSLLAFGMSFTWDMYAGSFNKTLGLSVLVGGLCIKLGLFPFHYWLPSVMAGLPWLSCLLLATWQKLAPLFLLLCLLELSQSYLVILAFCVISSGSSLLGGIGGMNQTQIRALLAYSSIGHLGWMLFATLHGEWVMKAYLMIYILISLSMFTSLWLSDSGSMKNINNLKTSNFMQLSVMLLLLSLGGLPPLLGFISKWLVIMSSTSGPWLPVISALIIGSLMSLFYYLSLFFSIFLSFTKKHGLNQFLSKNSMVSTISMLNIGGGLLILSVNLLYSM</sequence>
<dbReference type="AlphaFoldDB" id="A0A344H1J8"/>
<evidence type="ECO:0000256" key="14">
    <source>
        <dbReference type="ARBA" id="ARBA00023128"/>
    </source>
</evidence>
<evidence type="ECO:0000256" key="8">
    <source>
        <dbReference type="ARBA" id="ARBA00022792"/>
    </source>
</evidence>
<keyword evidence="9 17" id="KW-1278">Translocase</keyword>
<evidence type="ECO:0000256" key="10">
    <source>
        <dbReference type="ARBA" id="ARBA00022982"/>
    </source>
</evidence>
<evidence type="ECO:0000256" key="16">
    <source>
        <dbReference type="ARBA" id="ARBA00049551"/>
    </source>
</evidence>
<dbReference type="InterPro" id="IPR050175">
    <property type="entry name" value="Complex_I_Subunit_2"/>
</dbReference>
<keyword evidence="6 17" id="KW-0679">Respiratory chain</keyword>
<evidence type="ECO:0000256" key="13">
    <source>
        <dbReference type="ARBA" id="ARBA00023075"/>
    </source>
</evidence>
<dbReference type="EMBL" id="MH308394">
    <property type="protein sequence ID" value="AXA45263.1"/>
    <property type="molecule type" value="Genomic_DNA"/>
</dbReference>
<dbReference type="Pfam" id="PF00361">
    <property type="entry name" value="Proton_antipo_M"/>
    <property type="match status" value="1"/>
</dbReference>
<keyword evidence="8 17" id="KW-0999">Mitochondrion inner membrane</keyword>
<evidence type="ECO:0000259" key="18">
    <source>
        <dbReference type="Pfam" id="PF00361"/>
    </source>
</evidence>
<protein>
    <recommendedName>
        <fullName evidence="4 17">NADH-ubiquinone oxidoreductase chain 2</fullName>
        <ecNumber evidence="3 17">7.1.1.2</ecNumber>
    </recommendedName>
</protein>
<evidence type="ECO:0000256" key="2">
    <source>
        <dbReference type="ARBA" id="ARBA00007012"/>
    </source>
</evidence>
<dbReference type="InterPro" id="IPR003917">
    <property type="entry name" value="NADH_UbQ_OxRdtase_chain2"/>
</dbReference>
<dbReference type="PANTHER" id="PTHR46552:SF1">
    <property type="entry name" value="NADH-UBIQUINONE OXIDOREDUCTASE CHAIN 2"/>
    <property type="match status" value="1"/>
</dbReference>
<keyword evidence="7 17" id="KW-0812">Transmembrane</keyword>
<evidence type="ECO:0000256" key="5">
    <source>
        <dbReference type="ARBA" id="ARBA00022448"/>
    </source>
</evidence>
<feature type="transmembrane region" description="Helical" evidence="17">
    <location>
        <begin position="7"/>
        <end position="23"/>
    </location>
</feature>
<evidence type="ECO:0000256" key="17">
    <source>
        <dbReference type="RuleBase" id="RU003403"/>
    </source>
</evidence>
<keyword evidence="14 17" id="KW-0496">Mitochondrion</keyword>
<feature type="transmembrane region" description="Helical" evidence="17">
    <location>
        <begin position="330"/>
        <end position="348"/>
    </location>
</feature>
<keyword evidence="15 17" id="KW-0472">Membrane</keyword>
<feature type="domain" description="NADH:quinone oxidoreductase/Mrp antiporter transmembrane" evidence="18">
    <location>
        <begin position="26"/>
        <end position="295"/>
    </location>
</feature>
<dbReference type="PRINTS" id="PR01436">
    <property type="entry name" value="NADHDHGNASE2"/>
</dbReference>
<comment type="subcellular location">
    <subcellularLocation>
        <location evidence="1 17">Mitochondrion inner membrane</location>
        <topology evidence="1 17">Multi-pass membrane protein</topology>
    </subcellularLocation>
</comment>
<evidence type="ECO:0000256" key="3">
    <source>
        <dbReference type="ARBA" id="ARBA00012944"/>
    </source>
</evidence>
<keyword evidence="12 17" id="KW-0520">NAD</keyword>
<accession>A0A344H1J8</accession>
<feature type="transmembrane region" description="Helical" evidence="17">
    <location>
        <begin position="285"/>
        <end position="309"/>
    </location>
</feature>
<reference evidence="19" key="1">
    <citation type="journal article" date="2018" name="Mol. Phylogenet. Evol.">
        <title>Phylogenetic relationships of the conoidean snails (Gastropoda: Caenogastropoda) based on mitochondrial genomes.</title>
        <authorList>
            <person name="Uribe J.E."/>
            <person name="Zardoya R."/>
            <person name="Puillandre N."/>
        </authorList>
    </citation>
    <scope>NUCLEOTIDE SEQUENCE</scope>
</reference>
<evidence type="ECO:0000256" key="15">
    <source>
        <dbReference type="ARBA" id="ARBA00023136"/>
    </source>
</evidence>
<comment type="function">
    <text evidence="17">Core subunit of the mitochondrial membrane respiratory chain NADH dehydrogenase (Complex I) which catalyzes electron transfer from NADH through the respiratory chain, using ubiquinone as an electron acceptor. Essential for the catalytic activity and assembly of complex I.</text>
</comment>
<comment type="similarity">
    <text evidence="2 17">Belongs to the complex I subunit 2 family.</text>
</comment>
<dbReference type="GO" id="GO:0008137">
    <property type="term" value="F:NADH dehydrogenase (ubiquinone) activity"/>
    <property type="evidence" value="ECO:0007669"/>
    <property type="project" value="UniProtKB-EC"/>
</dbReference>
<evidence type="ECO:0000256" key="12">
    <source>
        <dbReference type="ARBA" id="ARBA00023027"/>
    </source>
</evidence>
<evidence type="ECO:0000313" key="19">
    <source>
        <dbReference type="EMBL" id="AXA45263.1"/>
    </source>
</evidence>
<evidence type="ECO:0000256" key="1">
    <source>
        <dbReference type="ARBA" id="ARBA00004448"/>
    </source>
</evidence>
<dbReference type="PANTHER" id="PTHR46552">
    <property type="entry name" value="NADH-UBIQUINONE OXIDOREDUCTASE CHAIN 2"/>
    <property type="match status" value="1"/>
</dbReference>
<evidence type="ECO:0000256" key="11">
    <source>
        <dbReference type="ARBA" id="ARBA00022989"/>
    </source>
</evidence>
<evidence type="ECO:0000256" key="6">
    <source>
        <dbReference type="ARBA" id="ARBA00022660"/>
    </source>
</evidence>
<keyword evidence="5" id="KW-0813">Transport</keyword>
<feature type="transmembrane region" description="Helical" evidence="17">
    <location>
        <begin position="211"/>
        <end position="230"/>
    </location>
</feature>
<gene>
    <name evidence="19" type="primary">ND2</name>
</gene>
<feature type="transmembrane region" description="Helical" evidence="17">
    <location>
        <begin position="88"/>
        <end position="108"/>
    </location>
</feature>
<keyword evidence="10 17" id="KW-0249">Electron transport</keyword>
<evidence type="ECO:0000256" key="7">
    <source>
        <dbReference type="ARBA" id="ARBA00022692"/>
    </source>
</evidence>
<dbReference type="GO" id="GO:0006120">
    <property type="term" value="P:mitochondrial electron transport, NADH to ubiquinone"/>
    <property type="evidence" value="ECO:0007669"/>
    <property type="project" value="InterPro"/>
</dbReference>
<dbReference type="EC" id="7.1.1.2" evidence="3 17"/>
<proteinExistence type="inferred from homology"/>
<dbReference type="InterPro" id="IPR001750">
    <property type="entry name" value="ND/Mrp_TM"/>
</dbReference>
<feature type="transmembrane region" description="Helical" evidence="17">
    <location>
        <begin position="58"/>
        <end position="82"/>
    </location>
</feature>
<name>A0A344H1J8_9CAEN</name>
<organism evidence="19">
    <name type="scientific">Cochlespira sp. MNHN IM 2013-19079</name>
    <dbReference type="NCBI Taxonomy" id="2259817"/>
    <lineage>
        <taxon>Eukaryota</taxon>
        <taxon>Metazoa</taxon>
        <taxon>Spiralia</taxon>
        <taxon>Lophotrochozoa</taxon>
        <taxon>Mollusca</taxon>
        <taxon>Gastropoda</taxon>
        <taxon>Caenogastropoda</taxon>
        <taxon>Neogastropoda</taxon>
        <taxon>Conoidea</taxon>
        <taxon>Turridae</taxon>
        <taxon>Cochlespira</taxon>
    </lineage>
</organism>
<evidence type="ECO:0000256" key="9">
    <source>
        <dbReference type="ARBA" id="ARBA00022967"/>
    </source>
</evidence>
<comment type="catalytic activity">
    <reaction evidence="16 17">
        <text>a ubiquinone + NADH + 5 H(+)(in) = a ubiquinol + NAD(+) + 4 H(+)(out)</text>
        <dbReference type="Rhea" id="RHEA:29091"/>
        <dbReference type="Rhea" id="RHEA-COMP:9565"/>
        <dbReference type="Rhea" id="RHEA-COMP:9566"/>
        <dbReference type="ChEBI" id="CHEBI:15378"/>
        <dbReference type="ChEBI" id="CHEBI:16389"/>
        <dbReference type="ChEBI" id="CHEBI:17976"/>
        <dbReference type="ChEBI" id="CHEBI:57540"/>
        <dbReference type="ChEBI" id="CHEBI:57945"/>
        <dbReference type="EC" id="7.1.1.2"/>
    </reaction>
</comment>
<feature type="transmembrane region" description="Helical" evidence="17">
    <location>
        <begin position="186"/>
        <end position="205"/>
    </location>
</feature>